<organism evidence="1 2">
    <name type="scientific">Paenibacillus silagei</name>
    <dbReference type="NCBI Taxonomy" id="1670801"/>
    <lineage>
        <taxon>Bacteria</taxon>
        <taxon>Bacillati</taxon>
        <taxon>Bacillota</taxon>
        <taxon>Bacilli</taxon>
        <taxon>Bacillales</taxon>
        <taxon>Paenibacillaceae</taxon>
        <taxon>Paenibacillus</taxon>
    </lineage>
</organism>
<dbReference type="InterPro" id="IPR004027">
    <property type="entry name" value="SEC_C_motif"/>
</dbReference>
<evidence type="ECO:0000313" key="1">
    <source>
        <dbReference type="EMBL" id="MBP2114376.1"/>
    </source>
</evidence>
<dbReference type="EMBL" id="JAGGLV010000017">
    <property type="protein sequence ID" value="MBP2114376.1"/>
    <property type="molecule type" value="Genomic_DNA"/>
</dbReference>
<reference evidence="1 2" key="1">
    <citation type="submission" date="2021-03" db="EMBL/GenBank/DDBJ databases">
        <title>Genomic Encyclopedia of Type Strains, Phase IV (KMG-IV): sequencing the most valuable type-strain genomes for metagenomic binning, comparative biology and taxonomic classification.</title>
        <authorList>
            <person name="Goeker M."/>
        </authorList>
    </citation>
    <scope>NUCLEOTIDE SEQUENCE [LARGE SCALE GENOMIC DNA]</scope>
    <source>
        <strain evidence="1 2">DSM 101953</strain>
    </source>
</reference>
<dbReference type="PANTHER" id="PTHR33747">
    <property type="entry name" value="UPF0225 PROTEIN SCO1677"/>
    <property type="match status" value="1"/>
</dbReference>
<proteinExistence type="predicted"/>
<keyword evidence="2" id="KW-1185">Reference proteome</keyword>
<dbReference type="Gene3D" id="1.25.10.10">
    <property type="entry name" value="Leucine-rich Repeat Variant"/>
    <property type="match status" value="1"/>
</dbReference>
<dbReference type="Pfam" id="PF02810">
    <property type="entry name" value="SEC-C"/>
    <property type="match status" value="1"/>
</dbReference>
<evidence type="ECO:0008006" key="3">
    <source>
        <dbReference type="Google" id="ProtNLM"/>
    </source>
</evidence>
<dbReference type="SUPFAM" id="SSF103642">
    <property type="entry name" value="Sec-C motif"/>
    <property type="match status" value="1"/>
</dbReference>
<dbReference type="SUPFAM" id="SSF48371">
    <property type="entry name" value="ARM repeat"/>
    <property type="match status" value="1"/>
</dbReference>
<dbReference type="Proteomes" id="UP000773462">
    <property type="component" value="Unassembled WGS sequence"/>
</dbReference>
<comment type="caution">
    <text evidence="1">The sequence shown here is derived from an EMBL/GenBank/DDBJ whole genome shotgun (WGS) entry which is preliminary data.</text>
</comment>
<evidence type="ECO:0000313" key="2">
    <source>
        <dbReference type="Proteomes" id="UP000773462"/>
    </source>
</evidence>
<accession>A0ABS4NWE6</accession>
<protein>
    <recommendedName>
        <fullName evidence="3">SEC-C motif-containing protein</fullName>
    </recommendedName>
</protein>
<dbReference type="RefSeq" id="WP_245368448.1">
    <property type="nucleotide sequence ID" value="NZ_JAGGLV010000017.1"/>
</dbReference>
<dbReference type="InterPro" id="IPR016024">
    <property type="entry name" value="ARM-type_fold"/>
</dbReference>
<dbReference type="InterPro" id="IPR011989">
    <property type="entry name" value="ARM-like"/>
</dbReference>
<sequence>MFNTEQVKSFILHPEPAVSNTALRYFADSFLYEHDTTLMPLVLQKLKQCKDTEEVHLFHAYKFPQTEETIRELLAWYQSPSTHYNTRFLVLGILRNCDLRLLDPFMESVQEIPEWKIKVDQKIRLSKMTDQELLDEFSLFLEQCLGKYWDEFDNVYGDELVNELALRQCLDADTVLEKLRDNDPDSPSYEVHYLIQLAGQMKLETAIPVLCSFLGTNDDLLPTTSVDALAQIGTAGVIKTLTEQYVSASQEFFRIFAADVFGRIKLPESEEALLALLPEERDITNATKLADDLCQLGSVKGLPLVEAMVEGGYDEGYLNLTESIYAYCVISDTAHPSLPQWKKKLDAEEARMAKRRKEVDRMSRVKAPIGTYNRINGTDKTYISPAKVGRNDPCPCGSGKKFKKCCGANA</sequence>
<gene>
    <name evidence="1" type="ORF">J2Z70_004542</name>
</gene>
<dbReference type="Gene3D" id="3.10.450.50">
    <property type="match status" value="1"/>
</dbReference>
<name>A0ABS4NWE6_9BACL</name>
<dbReference type="PANTHER" id="PTHR33747:SF1">
    <property type="entry name" value="ADENYLATE CYCLASE-ASSOCIATED CAP C-TERMINAL DOMAIN-CONTAINING PROTEIN"/>
    <property type="match status" value="1"/>
</dbReference>